<protein>
    <submittedName>
        <fullName evidence="2">Extensin family protein</fullName>
    </submittedName>
</protein>
<reference evidence="2 3" key="1">
    <citation type="journal article" date="2011" name="J. Bacteriol.">
        <title>Genome sequence of the ethanol-producing Zymomonas mobilis subsp. mobilis lectotype strain ATCC 10988.</title>
        <authorList>
            <person name="Pappas K.M."/>
            <person name="Kouvelis V.N."/>
            <person name="Saunders E."/>
            <person name="Brettin T.S."/>
            <person name="Bruce D."/>
            <person name="Detter C."/>
            <person name="Balakireva M."/>
            <person name="Han C.S."/>
            <person name="Savvakis G."/>
            <person name="Kyrpides N.C."/>
            <person name="Typas M.A."/>
        </authorList>
    </citation>
    <scope>NUCLEOTIDE SEQUENCE [LARGE SCALE GENOMIC DNA]</scope>
    <source>
        <strain evidence="3">ATCC 10988 / DSM 424 / CCUG 17860 / LMG 404 / NCIMB 8938 / NRRL B-806 / ZM1</strain>
    </source>
</reference>
<dbReference type="OrthoDB" id="9809788at2"/>
<dbReference type="Proteomes" id="UP000001494">
    <property type="component" value="Chromosome"/>
</dbReference>
<proteinExistence type="predicted"/>
<dbReference type="Pfam" id="PF06904">
    <property type="entry name" value="Extensin-like_C"/>
    <property type="match status" value="1"/>
</dbReference>
<dbReference type="HOGENOM" id="CLU_043272_2_1_5"/>
<dbReference type="EMBL" id="CP002850">
    <property type="protein sequence ID" value="AEH63280.1"/>
    <property type="molecule type" value="Genomic_DNA"/>
</dbReference>
<gene>
    <name evidence="2" type="ordered locus">Zmob_1460</name>
</gene>
<dbReference type="KEGG" id="zmm:Zmob_1460"/>
<evidence type="ECO:0000259" key="1">
    <source>
        <dbReference type="Pfam" id="PF06904"/>
    </source>
</evidence>
<dbReference type="RefSeq" id="WP_011241428.1">
    <property type="nucleotide sequence ID" value="NC_017262.1"/>
</dbReference>
<name>A0A0H3FZP1_ZYMMA</name>
<sequence precursor="true">MADFRILSCLLLFILASCSGSSPHKRRSGSTASHPIATPVPSSGDFHHCLGDLNKEGVHYQLVPDRTFDNGCSIYHAVTMTSAQVPITHLGPLQCPAAENLAYWIDDAVLKSAKVWLGSPVIKVETFGSYSCRTRNSRAGAKISEHGRANAVDISAFDLADGRRITVKEGWRHGDRHTKDFLRSVFHAACRRFSVVISPDGDEYHQDHIHMDLGQSQYCH</sequence>
<dbReference type="GeneID" id="79904992"/>
<evidence type="ECO:0000313" key="3">
    <source>
        <dbReference type="Proteomes" id="UP000001494"/>
    </source>
</evidence>
<dbReference type="InterPro" id="IPR009683">
    <property type="entry name" value="Extensin-like_C"/>
</dbReference>
<accession>A0A0H3FZP1</accession>
<dbReference type="eggNOG" id="COG3921">
    <property type="taxonomic scope" value="Bacteria"/>
</dbReference>
<dbReference type="PROSITE" id="PS51257">
    <property type="entry name" value="PROKAR_LIPOPROTEIN"/>
    <property type="match status" value="1"/>
</dbReference>
<feature type="domain" description="Extensin-like C-terminal" evidence="1">
    <location>
        <begin position="48"/>
        <end position="219"/>
    </location>
</feature>
<organism evidence="2 3">
    <name type="scientific">Zymomonas mobilis subsp. mobilis (strain ATCC 10988 / DSM 424 / LMG 404 / NCIMB 8938 / NRRL B-806 / ZM1)</name>
    <dbReference type="NCBI Taxonomy" id="555217"/>
    <lineage>
        <taxon>Bacteria</taxon>
        <taxon>Pseudomonadati</taxon>
        <taxon>Pseudomonadota</taxon>
        <taxon>Alphaproteobacteria</taxon>
        <taxon>Sphingomonadales</taxon>
        <taxon>Zymomonadaceae</taxon>
        <taxon>Zymomonas</taxon>
    </lineage>
</organism>
<evidence type="ECO:0000313" key="2">
    <source>
        <dbReference type="EMBL" id="AEH63280.1"/>
    </source>
</evidence>
<dbReference type="AlphaFoldDB" id="A0A0H3FZP1"/>